<dbReference type="Proteomes" id="UP000095283">
    <property type="component" value="Unplaced"/>
</dbReference>
<sequence>MDGDSIEGYTYLMIELFVLVQIMICIRSNFGGSTPESFFAGCRHAAVTSPTFVKTCCLHSCTYDFIRAFCCSYGIIASPHRKVHLSPKDLYEIES</sequence>
<dbReference type="InterPro" id="IPR022353">
    <property type="entry name" value="Insulin_CS"/>
</dbReference>
<name>A0A1I7XLX2_HETBA</name>
<reference evidence="4" key="1">
    <citation type="submission" date="2016-11" db="UniProtKB">
        <authorList>
            <consortium name="WormBaseParasite"/>
        </authorList>
    </citation>
    <scope>IDENTIFICATION</scope>
</reference>
<evidence type="ECO:0000313" key="4">
    <source>
        <dbReference type="WBParaSite" id="Hba_18726"/>
    </source>
</evidence>
<keyword evidence="2" id="KW-0732">Signal</keyword>
<protein>
    <submittedName>
        <fullName evidence="4">SMB domain-containing protein</fullName>
    </submittedName>
</protein>
<evidence type="ECO:0000256" key="2">
    <source>
        <dbReference type="ARBA" id="ARBA00022729"/>
    </source>
</evidence>
<dbReference type="SUPFAM" id="SSF56994">
    <property type="entry name" value="Insulin-like"/>
    <property type="match status" value="1"/>
</dbReference>
<proteinExistence type="inferred from homology"/>
<accession>A0A1I7XLX2</accession>
<dbReference type="AlphaFoldDB" id="A0A1I7XLX2"/>
<evidence type="ECO:0000256" key="1">
    <source>
        <dbReference type="ARBA" id="ARBA00009034"/>
    </source>
</evidence>
<dbReference type="PROSITE" id="PS00262">
    <property type="entry name" value="INSULIN"/>
    <property type="match status" value="1"/>
</dbReference>
<comment type="similarity">
    <text evidence="1">Belongs to the insulin family.</text>
</comment>
<keyword evidence="3" id="KW-1185">Reference proteome</keyword>
<organism evidence="3 4">
    <name type="scientific">Heterorhabditis bacteriophora</name>
    <name type="common">Entomopathogenic nematode worm</name>
    <dbReference type="NCBI Taxonomy" id="37862"/>
    <lineage>
        <taxon>Eukaryota</taxon>
        <taxon>Metazoa</taxon>
        <taxon>Ecdysozoa</taxon>
        <taxon>Nematoda</taxon>
        <taxon>Chromadorea</taxon>
        <taxon>Rhabditida</taxon>
        <taxon>Rhabditina</taxon>
        <taxon>Rhabditomorpha</taxon>
        <taxon>Strongyloidea</taxon>
        <taxon>Heterorhabditidae</taxon>
        <taxon>Heterorhabditis</taxon>
    </lineage>
</organism>
<dbReference type="WBParaSite" id="Hba_18726">
    <property type="protein sequence ID" value="Hba_18726"/>
    <property type="gene ID" value="Hba_18726"/>
</dbReference>
<dbReference type="InterPro" id="IPR036438">
    <property type="entry name" value="Insulin-like_sf"/>
</dbReference>
<evidence type="ECO:0000313" key="3">
    <source>
        <dbReference type="Proteomes" id="UP000095283"/>
    </source>
</evidence>